<reference evidence="2 3" key="1">
    <citation type="submission" date="2024-04" db="EMBL/GenBank/DDBJ databases">
        <authorList>
            <consortium name="Genoscope - CEA"/>
            <person name="William W."/>
        </authorList>
    </citation>
    <scope>NUCLEOTIDE SEQUENCE [LARGE SCALE GENOMIC DNA]</scope>
</reference>
<comment type="caution">
    <text evidence="2">The sequence shown here is derived from an EMBL/GenBank/DDBJ whole genome shotgun (WGS) entry which is preliminary data.</text>
</comment>
<accession>A0AAV2IHT1</accession>
<evidence type="ECO:0000313" key="2">
    <source>
        <dbReference type="EMBL" id="CAL1546365.1"/>
    </source>
</evidence>
<dbReference type="SUPFAM" id="SSF48726">
    <property type="entry name" value="Immunoglobulin"/>
    <property type="match status" value="1"/>
</dbReference>
<sequence>MCDAMKFSEVVLTAGLFIAVCAQQQPIIDKEYVPVGGMFTVTCDASRFPPGTIPSNLNVITELGMVRFVDGGRREPIATYRPFPIPGFSNVSKFFPTGRNWAVEASGGVASGDDTTNNKVTIKLELVVKDAKCSDAGIYSCNASSSMPVTGTELYANS</sequence>
<protein>
    <recommendedName>
        <fullName evidence="4">Ig-like domain-containing protein</fullName>
    </recommendedName>
</protein>
<feature type="signal peptide" evidence="1">
    <location>
        <begin position="1"/>
        <end position="22"/>
    </location>
</feature>
<dbReference type="Proteomes" id="UP001497497">
    <property type="component" value="Unassembled WGS sequence"/>
</dbReference>
<proteinExistence type="predicted"/>
<dbReference type="AlphaFoldDB" id="A0AAV2IHT1"/>
<organism evidence="2 3">
    <name type="scientific">Lymnaea stagnalis</name>
    <name type="common">Great pond snail</name>
    <name type="synonym">Helix stagnalis</name>
    <dbReference type="NCBI Taxonomy" id="6523"/>
    <lineage>
        <taxon>Eukaryota</taxon>
        <taxon>Metazoa</taxon>
        <taxon>Spiralia</taxon>
        <taxon>Lophotrochozoa</taxon>
        <taxon>Mollusca</taxon>
        <taxon>Gastropoda</taxon>
        <taxon>Heterobranchia</taxon>
        <taxon>Euthyneura</taxon>
        <taxon>Panpulmonata</taxon>
        <taxon>Hygrophila</taxon>
        <taxon>Lymnaeoidea</taxon>
        <taxon>Lymnaeidae</taxon>
        <taxon>Lymnaea</taxon>
    </lineage>
</organism>
<dbReference type="EMBL" id="CAXITT010000803">
    <property type="protein sequence ID" value="CAL1546365.1"/>
    <property type="molecule type" value="Genomic_DNA"/>
</dbReference>
<feature type="chain" id="PRO_5043763423" description="Ig-like domain-containing protein" evidence="1">
    <location>
        <begin position="23"/>
        <end position="158"/>
    </location>
</feature>
<keyword evidence="3" id="KW-1185">Reference proteome</keyword>
<keyword evidence="1" id="KW-0732">Signal</keyword>
<evidence type="ECO:0008006" key="4">
    <source>
        <dbReference type="Google" id="ProtNLM"/>
    </source>
</evidence>
<dbReference type="InterPro" id="IPR036179">
    <property type="entry name" value="Ig-like_dom_sf"/>
</dbReference>
<gene>
    <name evidence="2" type="ORF">GSLYS_00019742001</name>
</gene>
<evidence type="ECO:0000256" key="1">
    <source>
        <dbReference type="SAM" id="SignalP"/>
    </source>
</evidence>
<feature type="non-terminal residue" evidence="2">
    <location>
        <position position="158"/>
    </location>
</feature>
<evidence type="ECO:0000313" key="3">
    <source>
        <dbReference type="Proteomes" id="UP001497497"/>
    </source>
</evidence>
<name>A0AAV2IHT1_LYMST</name>